<dbReference type="PANTHER" id="PTHR24321">
    <property type="entry name" value="DEHYDROGENASES, SHORT CHAIN"/>
    <property type="match status" value="1"/>
</dbReference>
<evidence type="ECO:0000256" key="1">
    <source>
        <dbReference type="ARBA" id="ARBA00006484"/>
    </source>
</evidence>
<dbReference type="EMBL" id="JABRWJ010000001">
    <property type="protein sequence ID" value="NRF66358.1"/>
    <property type="molecule type" value="Genomic_DNA"/>
</dbReference>
<keyword evidence="2 3" id="KW-0560">Oxidoreductase</keyword>
<dbReference type="SUPFAM" id="SSF51735">
    <property type="entry name" value="NAD(P)-binding Rossmann-fold domains"/>
    <property type="match status" value="1"/>
</dbReference>
<sequence>MNTSTPLAGRIALVTGAGGGIGREITRALATAGAQVIALDLSADALAATAQALREQQLAITTLQADIGSADEVRDAVARIVAEHGRLDLLVNNAGIEEEHTRLADGDEALFDRLMRVNVKGTWLCMKHALAPMLAQGGGCIVNIASVAGLVGAPLQSVYAGTKHAVVGLTKSAAAEYARKNIRVNAVCPGITRTAMFERALERAPQRAKAIDRAQPMGRIGEPQEIAQAVLWLASDAASFVTGQALAVDGGLTAV</sequence>
<gene>
    <name evidence="3" type="ORF">HLB44_05110</name>
</gene>
<dbReference type="Proteomes" id="UP000737171">
    <property type="component" value="Unassembled WGS sequence"/>
</dbReference>
<evidence type="ECO:0000313" key="3">
    <source>
        <dbReference type="EMBL" id="NRF66358.1"/>
    </source>
</evidence>
<name>A0ABX2EDI8_9BURK</name>
<dbReference type="RefSeq" id="WP_173121217.1">
    <property type="nucleotide sequence ID" value="NZ_JABRWJ010000001.1"/>
</dbReference>
<dbReference type="Pfam" id="PF13561">
    <property type="entry name" value="adh_short_C2"/>
    <property type="match status" value="1"/>
</dbReference>
<comment type="similarity">
    <text evidence="1">Belongs to the short-chain dehydrogenases/reductases (SDR) family.</text>
</comment>
<dbReference type="EC" id="1.1.1.47" evidence="3"/>
<dbReference type="NCBIfam" id="NF005559">
    <property type="entry name" value="PRK07231.1"/>
    <property type="match status" value="1"/>
</dbReference>
<accession>A0ABX2EDI8</accession>
<proteinExistence type="inferred from homology"/>
<dbReference type="GO" id="GO:0047936">
    <property type="term" value="F:glucose 1-dehydrogenase [NAD(P)+] activity"/>
    <property type="evidence" value="ECO:0007669"/>
    <property type="project" value="UniProtKB-EC"/>
</dbReference>
<dbReference type="InterPro" id="IPR002347">
    <property type="entry name" value="SDR_fam"/>
</dbReference>
<protein>
    <submittedName>
        <fullName evidence="3">Glucose 1-dehydrogenase</fullName>
        <ecNumber evidence="3">1.1.1.47</ecNumber>
    </submittedName>
</protein>
<evidence type="ECO:0000256" key="2">
    <source>
        <dbReference type="ARBA" id="ARBA00023002"/>
    </source>
</evidence>
<dbReference type="PANTHER" id="PTHR24321:SF11">
    <property type="entry name" value="BLR0893 PROTEIN"/>
    <property type="match status" value="1"/>
</dbReference>
<dbReference type="InterPro" id="IPR020904">
    <property type="entry name" value="Sc_DH/Rdtase_CS"/>
</dbReference>
<organism evidence="3 4">
    <name type="scientific">Pseudaquabacterium terrae</name>
    <dbReference type="NCBI Taxonomy" id="2732868"/>
    <lineage>
        <taxon>Bacteria</taxon>
        <taxon>Pseudomonadati</taxon>
        <taxon>Pseudomonadota</taxon>
        <taxon>Betaproteobacteria</taxon>
        <taxon>Burkholderiales</taxon>
        <taxon>Sphaerotilaceae</taxon>
        <taxon>Pseudaquabacterium</taxon>
    </lineage>
</organism>
<dbReference type="InterPro" id="IPR036291">
    <property type="entry name" value="NAD(P)-bd_dom_sf"/>
</dbReference>
<evidence type="ECO:0000313" key="4">
    <source>
        <dbReference type="Proteomes" id="UP000737171"/>
    </source>
</evidence>
<comment type="caution">
    <text evidence="3">The sequence shown here is derived from an EMBL/GenBank/DDBJ whole genome shotgun (WGS) entry which is preliminary data.</text>
</comment>
<reference evidence="3 4" key="1">
    <citation type="submission" date="2020-05" db="EMBL/GenBank/DDBJ databases">
        <title>Aquincola sp. isolate from soil.</title>
        <authorList>
            <person name="Han J."/>
            <person name="Kim D.-U."/>
        </authorList>
    </citation>
    <scope>NUCLEOTIDE SEQUENCE [LARGE SCALE GENOMIC DNA]</scope>
    <source>
        <strain evidence="3 4">S2</strain>
    </source>
</reference>
<keyword evidence="4" id="KW-1185">Reference proteome</keyword>
<dbReference type="PROSITE" id="PS00061">
    <property type="entry name" value="ADH_SHORT"/>
    <property type="match status" value="1"/>
</dbReference>
<dbReference type="PRINTS" id="PR00080">
    <property type="entry name" value="SDRFAMILY"/>
</dbReference>
<dbReference type="Gene3D" id="3.40.50.720">
    <property type="entry name" value="NAD(P)-binding Rossmann-like Domain"/>
    <property type="match status" value="1"/>
</dbReference>
<dbReference type="PRINTS" id="PR00081">
    <property type="entry name" value="GDHRDH"/>
</dbReference>